<sequence length="189" mass="21012">MYTPSTRRLVLPLALVVLVFGLVLSGCQQSKLRGMNNDQTQKEEEENENTEVTPSVDEEGHGTSPEEEELVEPGFMNGSWRVATTDQDTPAVYFDTFQDKGDTTVTGQYLMALGIYERLDGESGDIQEGSFDGNTLTLKWNPTNDQEEVLTLQATKTSEDTLEGNVTAKRNVEMDIPVKVTRRLSQGEE</sequence>
<evidence type="ECO:0000313" key="2">
    <source>
        <dbReference type="EMBL" id="QDG50222.1"/>
    </source>
</evidence>
<evidence type="ECO:0008006" key="4">
    <source>
        <dbReference type="Google" id="ProtNLM"/>
    </source>
</evidence>
<dbReference type="EMBL" id="CP041186">
    <property type="protein sequence ID" value="QDG50222.1"/>
    <property type="molecule type" value="Genomic_DNA"/>
</dbReference>
<dbReference type="OrthoDB" id="5510912at2"/>
<organism evidence="2 3">
    <name type="scientific">Persicimonas caeni</name>
    <dbReference type="NCBI Taxonomy" id="2292766"/>
    <lineage>
        <taxon>Bacteria</taxon>
        <taxon>Deltaproteobacteria</taxon>
        <taxon>Bradymonadales</taxon>
        <taxon>Bradymonadaceae</taxon>
        <taxon>Persicimonas</taxon>
    </lineage>
</organism>
<dbReference type="AlphaFoldDB" id="A0A4Y6PPF8"/>
<feature type="region of interest" description="Disordered" evidence="1">
    <location>
        <begin position="34"/>
        <end position="66"/>
    </location>
</feature>
<evidence type="ECO:0000256" key="1">
    <source>
        <dbReference type="SAM" id="MobiDB-lite"/>
    </source>
</evidence>
<gene>
    <name evidence="2" type="ORF">FIV42_05605</name>
</gene>
<accession>A0A4Y6PPF8</accession>
<reference evidence="2 3" key="1">
    <citation type="submission" date="2019-06" db="EMBL/GenBank/DDBJ databases">
        <title>Persicimonas caeni gen. nov., sp. nov., a predatory bacterium isolated from solar saltern.</title>
        <authorList>
            <person name="Wang S."/>
        </authorList>
    </citation>
    <scope>NUCLEOTIDE SEQUENCE [LARGE SCALE GENOMIC DNA]</scope>
    <source>
        <strain evidence="2 3">YN101</strain>
    </source>
</reference>
<keyword evidence="3" id="KW-1185">Reference proteome</keyword>
<name>A0A4Y6PPF8_PERCE</name>
<evidence type="ECO:0000313" key="3">
    <source>
        <dbReference type="Proteomes" id="UP000315995"/>
    </source>
</evidence>
<proteinExistence type="predicted"/>
<dbReference type="RefSeq" id="WP_141196718.1">
    <property type="nucleotide sequence ID" value="NZ_CP041186.1"/>
</dbReference>
<dbReference type="Proteomes" id="UP000315995">
    <property type="component" value="Chromosome"/>
</dbReference>
<protein>
    <recommendedName>
        <fullName evidence="4">Lipocalin-like domain-containing protein</fullName>
    </recommendedName>
</protein>
<dbReference type="PROSITE" id="PS51257">
    <property type="entry name" value="PROKAR_LIPOPROTEIN"/>
    <property type="match status" value="1"/>
</dbReference>
<accession>A0A5B8Y4V1</accession>